<name>A0A5M3MAI5_CONPW</name>
<dbReference type="Gene3D" id="3.40.220.10">
    <property type="entry name" value="Leucine Aminopeptidase, subunit E, domain 1"/>
    <property type="match status" value="1"/>
</dbReference>
<accession>A0A5M3MAI5</accession>
<organism evidence="2 3">
    <name type="scientific">Coniophora puteana (strain RWD-64-598)</name>
    <name type="common">Brown rot fungus</name>
    <dbReference type="NCBI Taxonomy" id="741705"/>
    <lineage>
        <taxon>Eukaryota</taxon>
        <taxon>Fungi</taxon>
        <taxon>Dikarya</taxon>
        <taxon>Basidiomycota</taxon>
        <taxon>Agaricomycotina</taxon>
        <taxon>Agaricomycetes</taxon>
        <taxon>Agaricomycetidae</taxon>
        <taxon>Boletales</taxon>
        <taxon>Coniophorineae</taxon>
        <taxon>Coniophoraceae</taxon>
        <taxon>Coniophora</taxon>
    </lineage>
</organism>
<dbReference type="InterPro" id="IPR028071">
    <property type="entry name" value="Macro-like_dom"/>
</dbReference>
<dbReference type="OMA" id="HNCALSQ"/>
<sequence>MPPDNLKIVLIAPPHPSDSLCDAWRRAISSHFPDPTDCPFEVKECRLDDLDIKFDCIMSPANSFGIMDGGFDYYLSRAFKGPSGDKWTLTEHVQSYLRDIWHGYAPPGTCTIVPLPDAVFGPGRNKHDARSLAIVPTMRVPDFVAWDLDLSYNAMWSVLVELDRWNRVSVLGGLQRINTIVMTGLGTGTGGVDFDVCARQMVLAAKHFWSPVPDVVRWNEAHKRDNEIKTARAPSSQRGPPPPY</sequence>
<dbReference type="SUPFAM" id="SSF52949">
    <property type="entry name" value="Macro domain-like"/>
    <property type="match status" value="1"/>
</dbReference>
<dbReference type="Proteomes" id="UP000053558">
    <property type="component" value="Unassembled WGS sequence"/>
</dbReference>
<proteinExistence type="predicted"/>
<dbReference type="InterPro" id="IPR043472">
    <property type="entry name" value="Macro_dom-like"/>
</dbReference>
<dbReference type="OrthoDB" id="6082470at2759"/>
<dbReference type="Pfam" id="PF14519">
    <property type="entry name" value="Macro_2"/>
    <property type="match status" value="1"/>
</dbReference>
<dbReference type="EMBL" id="JH711587">
    <property type="protein sequence ID" value="EIW76083.1"/>
    <property type="molecule type" value="Genomic_DNA"/>
</dbReference>
<evidence type="ECO:0000313" key="3">
    <source>
        <dbReference type="Proteomes" id="UP000053558"/>
    </source>
</evidence>
<evidence type="ECO:0000313" key="2">
    <source>
        <dbReference type="EMBL" id="EIW76083.1"/>
    </source>
</evidence>
<dbReference type="KEGG" id="cput:CONPUDRAFT_158852"/>
<gene>
    <name evidence="2" type="ORF">CONPUDRAFT_158852</name>
</gene>
<comment type="caution">
    <text evidence="2">The sequence shown here is derived from an EMBL/GenBank/DDBJ whole genome shotgun (WGS) entry which is preliminary data.</text>
</comment>
<dbReference type="RefSeq" id="XP_007774062.1">
    <property type="nucleotide sequence ID" value="XM_007775872.1"/>
</dbReference>
<dbReference type="AlphaFoldDB" id="A0A5M3MAI5"/>
<protein>
    <submittedName>
        <fullName evidence="2">Macro domain-like protein</fullName>
    </submittedName>
</protein>
<evidence type="ECO:0000259" key="1">
    <source>
        <dbReference type="Pfam" id="PF14519"/>
    </source>
</evidence>
<feature type="domain" description="Macro-like" evidence="1">
    <location>
        <begin position="56"/>
        <end position="205"/>
    </location>
</feature>
<reference evidence="3" key="1">
    <citation type="journal article" date="2012" name="Science">
        <title>The Paleozoic origin of enzymatic lignin decomposition reconstructed from 31 fungal genomes.</title>
        <authorList>
            <person name="Floudas D."/>
            <person name="Binder M."/>
            <person name="Riley R."/>
            <person name="Barry K."/>
            <person name="Blanchette R.A."/>
            <person name="Henrissat B."/>
            <person name="Martinez A.T."/>
            <person name="Otillar R."/>
            <person name="Spatafora J.W."/>
            <person name="Yadav J.S."/>
            <person name="Aerts A."/>
            <person name="Benoit I."/>
            <person name="Boyd A."/>
            <person name="Carlson A."/>
            <person name="Copeland A."/>
            <person name="Coutinho P.M."/>
            <person name="de Vries R.P."/>
            <person name="Ferreira P."/>
            <person name="Findley K."/>
            <person name="Foster B."/>
            <person name="Gaskell J."/>
            <person name="Glotzer D."/>
            <person name="Gorecki P."/>
            <person name="Heitman J."/>
            <person name="Hesse C."/>
            <person name="Hori C."/>
            <person name="Igarashi K."/>
            <person name="Jurgens J.A."/>
            <person name="Kallen N."/>
            <person name="Kersten P."/>
            <person name="Kohler A."/>
            <person name="Kuees U."/>
            <person name="Kumar T.K.A."/>
            <person name="Kuo A."/>
            <person name="LaButti K."/>
            <person name="Larrondo L.F."/>
            <person name="Lindquist E."/>
            <person name="Ling A."/>
            <person name="Lombard V."/>
            <person name="Lucas S."/>
            <person name="Lundell T."/>
            <person name="Martin R."/>
            <person name="McLaughlin D.J."/>
            <person name="Morgenstern I."/>
            <person name="Morin E."/>
            <person name="Murat C."/>
            <person name="Nagy L.G."/>
            <person name="Nolan M."/>
            <person name="Ohm R.A."/>
            <person name="Patyshakuliyeva A."/>
            <person name="Rokas A."/>
            <person name="Ruiz-Duenas F.J."/>
            <person name="Sabat G."/>
            <person name="Salamov A."/>
            <person name="Samejima M."/>
            <person name="Schmutz J."/>
            <person name="Slot J.C."/>
            <person name="St John F."/>
            <person name="Stenlid J."/>
            <person name="Sun H."/>
            <person name="Sun S."/>
            <person name="Syed K."/>
            <person name="Tsang A."/>
            <person name="Wiebenga A."/>
            <person name="Young D."/>
            <person name="Pisabarro A."/>
            <person name="Eastwood D.C."/>
            <person name="Martin F."/>
            <person name="Cullen D."/>
            <person name="Grigoriev I.V."/>
            <person name="Hibbett D.S."/>
        </authorList>
    </citation>
    <scope>NUCLEOTIDE SEQUENCE [LARGE SCALE GENOMIC DNA]</scope>
    <source>
        <strain evidence="3">RWD-64-598 SS2</strain>
    </source>
</reference>
<keyword evidence="3" id="KW-1185">Reference proteome</keyword>
<dbReference type="GeneID" id="19203982"/>